<dbReference type="InterPro" id="IPR036250">
    <property type="entry name" value="AcylCo_DH-like_C"/>
</dbReference>
<evidence type="ECO:0000313" key="4">
    <source>
        <dbReference type="Proteomes" id="UP000568751"/>
    </source>
</evidence>
<dbReference type="GO" id="GO:0016627">
    <property type="term" value="F:oxidoreductase activity, acting on the CH-CH group of donors"/>
    <property type="evidence" value="ECO:0007669"/>
    <property type="project" value="InterPro"/>
</dbReference>
<proteinExistence type="predicted"/>
<sequence length="45" mass="5339">MDFCNERKTFGKTLIQNQYVQFKLANLTSETKKIKVFNTSLHLPY</sequence>
<dbReference type="EMBL" id="JACCHT010000001">
    <property type="protein sequence ID" value="NYT27617.1"/>
    <property type="molecule type" value="Genomic_DNA"/>
</dbReference>
<keyword evidence="1" id="KW-0285">Flavoprotein</keyword>
<name>A0A853F2G8_9GAMM</name>
<protein>
    <recommendedName>
        <fullName evidence="2">Acyl-CoA dehydrogenase/oxidase C-terminal domain-containing protein</fullName>
    </recommendedName>
</protein>
<accession>A0A853F2G8</accession>
<gene>
    <name evidence="3" type="ORF">H0A76_06790</name>
</gene>
<dbReference type="Pfam" id="PF00441">
    <property type="entry name" value="Acyl-CoA_dh_1"/>
    <property type="match status" value="1"/>
</dbReference>
<comment type="caution">
    <text evidence="3">The sequence shown here is derived from an EMBL/GenBank/DDBJ whole genome shotgun (WGS) entry which is preliminary data.</text>
</comment>
<evidence type="ECO:0000259" key="2">
    <source>
        <dbReference type="Pfam" id="PF00441"/>
    </source>
</evidence>
<dbReference type="AlphaFoldDB" id="A0A853F2G8"/>
<organism evidence="3 4">
    <name type="scientific">Candidatus Thiodubiliella endoseptemdiera</name>
    <dbReference type="NCBI Taxonomy" id="2738886"/>
    <lineage>
        <taxon>Bacteria</taxon>
        <taxon>Pseudomonadati</taxon>
        <taxon>Pseudomonadota</taxon>
        <taxon>Gammaproteobacteria</taxon>
        <taxon>Candidatus Pseudothioglobaceae</taxon>
        <taxon>Candidatus Thiodubiliella</taxon>
    </lineage>
</organism>
<evidence type="ECO:0000313" key="3">
    <source>
        <dbReference type="EMBL" id="NYT27617.1"/>
    </source>
</evidence>
<dbReference type="InterPro" id="IPR009075">
    <property type="entry name" value="AcylCo_DH/oxidase_C"/>
</dbReference>
<reference evidence="3 4" key="1">
    <citation type="submission" date="2020-05" db="EMBL/GenBank/DDBJ databases">
        <title>Horizontal transmission and recombination maintain forever young bacterial symbiont genomes.</title>
        <authorList>
            <person name="Russell S.L."/>
            <person name="Pepper-Tunick E."/>
            <person name="Svedberg J."/>
            <person name="Byrne A."/>
            <person name="Ruelas Castillo J."/>
            <person name="Vollmers C."/>
            <person name="Beinart R.A."/>
            <person name="Corbett-Detig R."/>
        </authorList>
    </citation>
    <scope>NUCLEOTIDE SEQUENCE [LARGE SCALE GENOMIC DNA]</scope>
    <source>
        <strain evidence="3">455</strain>
    </source>
</reference>
<dbReference type="Proteomes" id="UP000568751">
    <property type="component" value="Unassembled WGS sequence"/>
</dbReference>
<evidence type="ECO:0000256" key="1">
    <source>
        <dbReference type="ARBA" id="ARBA00022630"/>
    </source>
</evidence>
<dbReference type="Gene3D" id="1.20.140.10">
    <property type="entry name" value="Butyryl-CoA Dehydrogenase, subunit A, domain 3"/>
    <property type="match status" value="1"/>
</dbReference>
<feature type="domain" description="Acyl-CoA dehydrogenase/oxidase C-terminal" evidence="2">
    <location>
        <begin position="2"/>
        <end position="36"/>
    </location>
</feature>
<dbReference type="SUPFAM" id="SSF47203">
    <property type="entry name" value="Acyl-CoA dehydrogenase C-terminal domain-like"/>
    <property type="match status" value="1"/>
</dbReference>